<dbReference type="Gene3D" id="3.50.50.60">
    <property type="entry name" value="FAD/NAD(P)-binding domain"/>
    <property type="match status" value="3"/>
</dbReference>
<dbReference type="InterPro" id="IPR023753">
    <property type="entry name" value="FAD/NAD-binding_dom"/>
</dbReference>
<comment type="similarity">
    <text evidence="3">Belongs to the FAD-binding monooxygenase family.</text>
</comment>
<keyword evidence="4" id="KW-0285">Flavoprotein</keyword>
<comment type="caution">
    <text evidence="9">The sequence shown here is derived from an EMBL/GenBank/DDBJ whole genome shotgun (WGS) entry which is preliminary data.</text>
</comment>
<evidence type="ECO:0000256" key="6">
    <source>
        <dbReference type="ARBA" id="ARBA00022857"/>
    </source>
</evidence>
<dbReference type="EMBL" id="JAQJZL010000014">
    <property type="protein sequence ID" value="KAJ6029808.1"/>
    <property type="molecule type" value="Genomic_DNA"/>
</dbReference>
<dbReference type="InterPro" id="IPR050775">
    <property type="entry name" value="FAD-binding_Monooxygenases"/>
</dbReference>
<dbReference type="Pfam" id="PF07992">
    <property type="entry name" value="Pyr_redox_2"/>
    <property type="match status" value="1"/>
</dbReference>
<feature type="domain" description="FAD/NAD(P)-binding" evidence="8">
    <location>
        <begin position="85"/>
        <end position="314"/>
    </location>
</feature>
<protein>
    <recommendedName>
        <fullName evidence="8">FAD/NAD(P)-binding domain-containing protein</fullName>
    </recommendedName>
</protein>
<keyword evidence="10" id="KW-1185">Reference proteome</keyword>
<evidence type="ECO:0000256" key="1">
    <source>
        <dbReference type="ARBA" id="ARBA00001974"/>
    </source>
</evidence>
<accession>A0AAD6I4B5</accession>
<evidence type="ECO:0000256" key="4">
    <source>
        <dbReference type="ARBA" id="ARBA00022630"/>
    </source>
</evidence>
<evidence type="ECO:0000256" key="5">
    <source>
        <dbReference type="ARBA" id="ARBA00022827"/>
    </source>
</evidence>
<evidence type="ECO:0000313" key="9">
    <source>
        <dbReference type="EMBL" id="KAJ6029808.1"/>
    </source>
</evidence>
<comment type="pathway">
    <text evidence="2">Secondary metabolite biosynthesis; terpenoid biosynthesis.</text>
</comment>
<comment type="cofactor">
    <cofactor evidence="1">
        <name>FAD</name>
        <dbReference type="ChEBI" id="CHEBI:57692"/>
    </cofactor>
</comment>
<dbReference type="Proteomes" id="UP001219568">
    <property type="component" value="Unassembled WGS sequence"/>
</dbReference>
<evidence type="ECO:0000256" key="7">
    <source>
        <dbReference type="ARBA" id="ARBA00023002"/>
    </source>
</evidence>
<organism evidence="9 10">
    <name type="scientific">Penicillium canescens</name>
    <dbReference type="NCBI Taxonomy" id="5083"/>
    <lineage>
        <taxon>Eukaryota</taxon>
        <taxon>Fungi</taxon>
        <taxon>Dikarya</taxon>
        <taxon>Ascomycota</taxon>
        <taxon>Pezizomycotina</taxon>
        <taxon>Eurotiomycetes</taxon>
        <taxon>Eurotiomycetidae</taxon>
        <taxon>Eurotiales</taxon>
        <taxon>Aspergillaceae</taxon>
        <taxon>Penicillium</taxon>
    </lineage>
</organism>
<proteinExistence type="inferred from homology"/>
<keyword evidence="7" id="KW-0560">Oxidoreductase</keyword>
<dbReference type="SUPFAM" id="SSF51905">
    <property type="entry name" value="FAD/NAD(P)-binding domain"/>
    <property type="match status" value="3"/>
</dbReference>
<sequence>MSGIMSPTVPAVQHQLDEKSDAINMAEVKERYEQERQKRLRDDGNAQYIEIANSDDYGRFAEDPWVDPASIEPIEGKFPNDRIEMLIIGAGWGGLQYAVRMVEAGFRPEDIRIIDPAGGFGGTWYWNRYPGLMCDIESYTYLPLLEETGFIPKHRYSQGEEIRKYANLVAQQFGLAHYGVFQTQAQKLVWDENAKEWQVDLVQHRKDEAPRVLSIRSSFVSLTAGVLNWPKLPGIPGILDYQGDMFHSSRWAYGITGGTPEDPSLVKLNDKQVAVIGTGATSVQIVPQLARWCKHVYVIQRTPAAVDDRDQRATDEEWFHKEVAAFKGWQRVRMRNFHEHFTLREQPAVNLVDDGWTRAPGLIGLSGNPYGPRLPEEVPAHTANLVEIDTPRQNRIRTRVDQEVKDPATAEKLKPWYPSWCKRPLFHDDYLAAFNNDNVTLVDTDGKGVDSITADSLVVGGESYKVDIIVFATGFRAPPLGTPADKANLTVIGSNGISMSEEWPRCGPTTLHGVLDTKFPNLFLSGPQQASISGNYRFNLDGYAKHVAYILSESKRRANGKPFAVAPTTQAAEDWGTQVMMHAAPMAVALGCTPAYWNLEGDLDRAPPEHQMVIARSGLWGSGIEHWLNVIEGWRAEGGMKGIDVRV</sequence>
<gene>
    <name evidence="9" type="ORF">N7460_010074</name>
</gene>
<dbReference type="InterPro" id="IPR036188">
    <property type="entry name" value="FAD/NAD-bd_sf"/>
</dbReference>
<keyword evidence="5" id="KW-0274">FAD</keyword>
<reference evidence="9" key="1">
    <citation type="journal article" date="2023" name="IMA Fungus">
        <title>Comparative genomic study of the Penicillium genus elucidates a diverse pangenome and 15 lateral gene transfer events.</title>
        <authorList>
            <person name="Petersen C."/>
            <person name="Sorensen T."/>
            <person name="Nielsen M.R."/>
            <person name="Sondergaard T.E."/>
            <person name="Sorensen J.L."/>
            <person name="Fitzpatrick D.A."/>
            <person name="Frisvad J.C."/>
            <person name="Nielsen K.L."/>
        </authorList>
    </citation>
    <scope>NUCLEOTIDE SEQUENCE</scope>
    <source>
        <strain evidence="9">IBT 15450</strain>
    </source>
</reference>
<evidence type="ECO:0000313" key="10">
    <source>
        <dbReference type="Proteomes" id="UP001219568"/>
    </source>
</evidence>
<keyword evidence="6" id="KW-0521">NADP</keyword>
<dbReference type="PANTHER" id="PTHR43098:SF2">
    <property type="entry name" value="FAD-BINDING MONOOXYGENASE AUSB-RELATED"/>
    <property type="match status" value="1"/>
</dbReference>
<evidence type="ECO:0000256" key="2">
    <source>
        <dbReference type="ARBA" id="ARBA00004721"/>
    </source>
</evidence>
<evidence type="ECO:0000259" key="8">
    <source>
        <dbReference type="Pfam" id="PF07992"/>
    </source>
</evidence>
<reference evidence="9" key="2">
    <citation type="submission" date="2023-01" db="EMBL/GenBank/DDBJ databases">
        <authorList>
            <person name="Petersen C."/>
        </authorList>
    </citation>
    <scope>NUCLEOTIDE SEQUENCE</scope>
    <source>
        <strain evidence="9">IBT 15450</strain>
    </source>
</reference>
<dbReference type="AlphaFoldDB" id="A0AAD6I4B5"/>
<name>A0AAD6I4B5_PENCN</name>
<evidence type="ECO:0000256" key="3">
    <source>
        <dbReference type="ARBA" id="ARBA00010139"/>
    </source>
</evidence>
<dbReference type="GO" id="GO:0016491">
    <property type="term" value="F:oxidoreductase activity"/>
    <property type="evidence" value="ECO:0007669"/>
    <property type="project" value="UniProtKB-KW"/>
</dbReference>
<dbReference type="PANTHER" id="PTHR43098">
    <property type="entry name" value="L-ORNITHINE N(5)-MONOOXYGENASE-RELATED"/>
    <property type="match status" value="1"/>
</dbReference>